<keyword evidence="1" id="KW-0812">Transmembrane</keyword>
<evidence type="ECO:0000313" key="4">
    <source>
        <dbReference type="Proteomes" id="UP000192486"/>
    </source>
</evidence>
<keyword evidence="1" id="KW-1133">Transmembrane helix</keyword>
<dbReference type="RefSeq" id="WP_029052669.1">
    <property type="nucleotide sequence ID" value="NZ_CP015108.1"/>
</dbReference>
<reference evidence="3 4" key="1">
    <citation type="submission" date="2016-04" db="EMBL/GenBank/DDBJ databases">
        <title>Comparative Genomics and Epigenetics of Sporosarcina ureae.</title>
        <authorList>
            <person name="Oliver A.S."/>
            <person name="Cooper K.K."/>
        </authorList>
    </citation>
    <scope>NUCLEOTIDE SEQUENCE [LARGE SCALE GENOMIC DNA]</scope>
    <source>
        <strain evidence="3 4">S204</strain>
    </source>
</reference>
<dbReference type="Proteomes" id="UP000192486">
    <property type="component" value="Chromosome"/>
</dbReference>
<dbReference type="PANTHER" id="PTHR40038:SF1">
    <property type="entry name" value="MEMBRANE-ASSOCIATED PROTEIN TCAA"/>
    <property type="match status" value="1"/>
</dbReference>
<keyword evidence="1" id="KW-0472">Membrane</keyword>
<dbReference type="InterPro" id="IPR054529">
    <property type="entry name" value="TcaA_2nd"/>
</dbReference>
<evidence type="ECO:0000259" key="2">
    <source>
        <dbReference type="SMART" id="SM01324"/>
    </source>
</evidence>
<feature type="domain" description="YARHG" evidence="2">
    <location>
        <begin position="277"/>
        <end position="357"/>
    </location>
</feature>
<gene>
    <name evidence="3" type="ORF">SporoS204_12805</name>
</gene>
<dbReference type="SMART" id="SM01324">
    <property type="entry name" value="YARHG"/>
    <property type="match status" value="1"/>
</dbReference>
<name>A0ABM6JXH7_SPOUR</name>
<proteinExistence type="predicted"/>
<keyword evidence="4" id="KW-1185">Reference proteome</keyword>
<dbReference type="EMBL" id="CP015108">
    <property type="protein sequence ID" value="ARF14954.1"/>
    <property type="molecule type" value="Genomic_DNA"/>
</dbReference>
<evidence type="ECO:0000313" key="3">
    <source>
        <dbReference type="EMBL" id="ARF14954.1"/>
    </source>
</evidence>
<sequence>MKKCPICNEMNTNQQEYCTHCKALLASRYSNKKRSLLKTPLYPILLITVVLVAIIGYYTIENKYGRKAITEQFISALIEQDQDELHELIVPKDSRISTNGDSIQALLTLVEKNPSIVQVIENNLRETTDDGMFSIRADGKRFGLFPRYTINPAGYILKVKSIGDETVLSIHDTEMGYIKKSKEQAEFGPYMAGIYPIKMTTTLNDESVREEIQANVFGAKQSVHLAFDSIKELAIATNVETDNDLPVVQNDVVEEEPVETVIVKEVIKEVPADASNDHFIISYSGDVFLDESDLKGLSKDDLRLARNEIYARHGYVFQSKEMQNYFGSQSWYSPDPSFDGKMTEWEKHNVELIKSLE</sequence>
<dbReference type="Pfam" id="PF22813">
    <property type="entry name" value="TcaA_2nd"/>
    <property type="match status" value="1"/>
</dbReference>
<accession>A0ABM6JXH7</accession>
<protein>
    <recommendedName>
        <fullName evidence="2">YARHG domain-containing protein</fullName>
    </recommendedName>
</protein>
<evidence type="ECO:0000256" key="1">
    <source>
        <dbReference type="SAM" id="Phobius"/>
    </source>
</evidence>
<dbReference type="Pfam" id="PF13308">
    <property type="entry name" value="YARHG"/>
    <property type="match status" value="1"/>
</dbReference>
<dbReference type="Gene3D" id="1.20.58.1690">
    <property type="match status" value="1"/>
</dbReference>
<dbReference type="InterPro" id="IPR025582">
    <property type="entry name" value="YARHG_dom"/>
</dbReference>
<dbReference type="InterPro" id="IPR038434">
    <property type="entry name" value="YARHG_sf"/>
</dbReference>
<dbReference type="PANTHER" id="PTHR40038">
    <property type="entry name" value="MEMBRANE-ASSOCIATED PROTEIN TCAA"/>
    <property type="match status" value="1"/>
</dbReference>
<organism evidence="3 4">
    <name type="scientific">Sporosarcina ureae</name>
    <dbReference type="NCBI Taxonomy" id="1571"/>
    <lineage>
        <taxon>Bacteria</taxon>
        <taxon>Bacillati</taxon>
        <taxon>Bacillota</taxon>
        <taxon>Bacilli</taxon>
        <taxon>Bacillales</taxon>
        <taxon>Caryophanaceae</taxon>
        <taxon>Sporosarcina</taxon>
    </lineage>
</organism>
<feature type="transmembrane region" description="Helical" evidence="1">
    <location>
        <begin position="41"/>
        <end position="60"/>
    </location>
</feature>